<sequence>MRLRIQTFPPLPDLRVWFIPDLLVQLHTVLDLKLAICLRIQALKDVGVTGQDVVLLLDEFELLNDSPFNVVRDGDLICVKLSAGEELQPQNVQKTVREEPSCTKKRKRAPEVAVPGRSVLKSRYLPVKSAAAVSESSDSSDSDESSSDSSSSSASSSSSSSSASSSSSSSSTSSSSGPPRLQSSKLVKKPQFTTRPIAPVPTKRISDTTVPPGHGKPTTHKRNERRRIKQKFEKLERSQPSEPAPEAPRGSSSTNTVPLGSSKKKTACDQYGPALDVASALNNAVGSNNQVERLDPGAAMEVDRPEWNNSDNSSGGLVLMSSLGNKNKRRGFKQSLSAPVPQKIVFSDKPVPLKESAHEAAAEITRVAYPRLVPPSELQDRGELPSNVFVTSVDVEEGMWDKKGKKKSKRKEAERYQAGDWAGEENLNDESYAADEGEVEMLSYGAPDQEPGSAVIQQPGKFNWSRAEKSWEQGTLVQNPLELPVDGLVGWMELGLNPLTMSPEIMLSIARVMQVGDSSDNLVTIRKLIRPGASSTLFSFNSEEAEENAEEDESSSFLWQDVEGQNWRILHP</sequence>
<dbReference type="EMBL" id="ML213625">
    <property type="protein sequence ID" value="TFK35044.1"/>
    <property type="molecule type" value="Genomic_DNA"/>
</dbReference>
<evidence type="ECO:0008006" key="4">
    <source>
        <dbReference type="Google" id="ProtNLM"/>
    </source>
</evidence>
<protein>
    <recommendedName>
        <fullName evidence="4">Coilin</fullName>
    </recommendedName>
</protein>
<evidence type="ECO:0000313" key="3">
    <source>
        <dbReference type="Proteomes" id="UP000308652"/>
    </source>
</evidence>
<dbReference type="Proteomes" id="UP000308652">
    <property type="component" value="Unassembled WGS sequence"/>
</dbReference>
<dbReference type="AlphaFoldDB" id="A0A5C3LPP9"/>
<feature type="compositionally biased region" description="Low complexity" evidence="1">
    <location>
        <begin position="147"/>
        <end position="176"/>
    </location>
</feature>
<evidence type="ECO:0000256" key="1">
    <source>
        <dbReference type="SAM" id="MobiDB-lite"/>
    </source>
</evidence>
<proteinExistence type="predicted"/>
<feature type="region of interest" description="Disordered" evidence="1">
    <location>
        <begin position="288"/>
        <end position="322"/>
    </location>
</feature>
<dbReference type="STRING" id="68775.A0A5C3LPP9"/>
<feature type="compositionally biased region" description="Basic and acidic residues" evidence="1">
    <location>
        <begin position="230"/>
        <end position="239"/>
    </location>
</feature>
<organism evidence="2 3">
    <name type="scientific">Crucibulum laeve</name>
    <dbReference type="NCBI Taxonomy" id="68775"/>
    <lineage>
        <taxon>Eukaryota</taxon>
        <taxon>Fungi</taxon>
        <taxon>Dikarya</taxon>
        <taxon>Basidiomycota</taxon>
        <taxon>Agaricomycotina</taxon>
        <taxon>Agaricomycetes</taxon>
        <taxon>Agaricomycetidae</taxon>
        <taxon>Agaricales</taxon>
        <taxon>Agaricineae</taxon>
        <taxon>Nidulariaceae</taxon>
        <taxon>Crucibulum</taxon>
    </lineage>
</organism>
<accession>A0A5C3LPP9</accession>
<evidence type="ECO:0000313" key="2">
    <source>
        <dbReference type="EMBL" id="TFK35044.1"/>
    </source>
</evidence>
<name>A0A5C3LPP9_9AGAR</name>
<feature type="compositionally biased region" description="Polar residues" evidence="1">
    <location>
        <begin position="250"/>
        <end position="259"/>
    </location>
</feature>
<feature type="region of interest" description="Disordered" evidence="1">
    <location>
        <begin position="402"/>
        <end position="421"/>
    </location>
</feature>
<feature type="region of interest" description="Disordered" evidence="1">
    <location>
        <begin position="90"/>
        <end position="113"/>
    </location>
</feature>
<gene>
    <name evidence="2" type="ORF">BDQ12DRAFT_326920</name>
</gene>
<feature type="compositionally biased region" description="Basic residues" evidence="1">
    <location>
        <begin position="217"/>
        <end position="229"/>
    </location>
</feature>
<reference evidence="2 3" key="1">
    <citation type="journal article" date="2019" name="Nat. Ecol. Evol.">
        <title>Megaphylogeny resolves global patterns of mushroom evolution.</title>
        <authorList>
            <person name="Varga T."/>
            <person name="Krizsan K."/>
            <person name="Foldi C."/>
            <person name="Dima B."/>
            <person name="Sanchez-Garcia M."/>
            <person name="Sanchez-Ramirez S."/>
            <person name="Szollosi G.J."/>
            <person name="Szarkandi J.G."/>
            <person name="Papp V."/>
            <person name="Albert L."/>
            <person name="Andreopoulos W."/>
            <person name="Angelini C."/>
            <person name="Antonin V."/>
            <person name="Barry K.W."/>
            <person name="Bougher N.L."/>
            <person name="Buchanan P."/>
            <person name="Buyck B."/>
            <person name="Bense V."/>
            <person name="Catcheside P."/>
            <person name="Chovatia M."/>
            <person name="Cooper J."/>
            <person name="Damon W."/>
            <person name="Desjardin D."/>
            <person name="Finy P."/>
            <person name="Geml J."/>
            <person name="Haridas S."/>
            <person name="Hughes K."/>
            <person name="Justo A."/>
            <person name="Karasinski D."/>
            <person name="Kautmanova I."/>
            <person name="Kiss B."/>
            <person name="Kocsube S."/>
            <person name="Kotiranta H."/>
            <person name="LaButti K.M."/>
            <person name="Lechner B.E."/>
            <person name="Liimatainen K."/>
            <person name="Lipzen A."/>
            <person name="Lukacs Z."/>
            <person name="Mihaltcheva S."/>
            <person name="Morgado L.N."/>
            <person name="Niskanen T."/>
            <person name="Noordeloos M.E."/>
            <person name="Ohm R.A."/>
            <person name="Ortiz-Santana B."/>
            <person name="Ovrebo C."/>
            <person name="Racz N."/>
            <person name="Riley R."/>
            <person name="Savchenko A."/>
            <person name="Shiryaev A."/>
            <person name="Soop K."/>
            <person name="Spirin V."/>
            <person name="Szebenyi C."/>
            <person name="Tomsovsky M."/>
            <person name="Tulloss R.E."/>
            <person name="Uehling J."/>
            <person name="Grigoriev I.V."/>
            <person name="Vagvolgyi C."/>
            <person name="Papp T."/>
            <person name="Martin F.M."/>
            <person name="Miettinen O."/>
            <person name="Hibbett D.S."/>
            <person name="Nagy L.G."/>
        </authorList>
    </citation>
    <scope>NUCLEOTIDE SEQUENCE [LARGE SCALE GENOMIC DNA]</scope>
    <source>
        <strain evidence="2 3">CBS 166.37</strain>
    </source>
</reference>
<keyword evidence="3" id="KW-1185">Reference proteome</keyword>
<feature type="region of interest" description="Disordered" evidence="1">
    <location>
        <begin position="130"/>
        <end position="267"/>
    </location>
</feature>
<feature type="compositionally biased region" description="Low complexity" evidence="1">
    <location>
        <begin position="313"/>
        <end position="322"/>
    </location>
</feature>
<dbReference type="OrthoDB" id="74813at2759"/>